<dbReference type="AlphaFoldDB" id="A0A8J3DDQ1"/>
<name>A0A8J3DDQ1_9BACT</name>
<dbReference type="PANTHER" id="PTHR46429">
    <property type="entry name" value="23S RRNA (GUANOSINE-2'-O-)-METHYLTRANSFERASE RLMB"/>
    <property type="match status" value="1"/>
</dbReference>
<dbReference type="InterPro" id="IPR004441">
    <property type="entry name" value="rRNA_MeTrfase_TrmH"/>
</dbReference>
<dbReference type="Gene3D" id="3.30.1330.30">
    <property type="match status" value="1"/>
</dbReference>
<dbReference type="GO" id="GO:0003723">
    <property type="term" value="F:RNA binding"/>
    <property type="evidence" value="ECO:0007669"/>
    <property type="project" value="InterPro"/>
</dbReference>
<comment type="caution">
    <text evidence="4">The sequence shown here is derived from an EMBL/GenBank/DDBJ whole genome shotgun (WGS) entry which is preliminary data.</text>
</comment>
<keyword evidence="5" id="KW-1185">Reference proteome</keyword>
<feature type="domain" description="RNA 2-O ribose methyltransferase substrate binding" evidence="3">
    <location>
        <begin position="18"/>
        <end position="93"/>
    </location>
</feature>
<dbReference type="RefSeq" id="WP_189515957.1">
    <property type="nucleotide sequence ID" value="NZ_BMXG01000018.1"/>
</dbReference>
<organism evidence="4 5">
    <name type="scientific">Cerasicoccus arenae</name>
    <dbReference type="NCBI Taxonomy" id="424488"/>
    <lineage>
        <taxon>Bacteria</taxon>
        <taxon>Pseudomonadati</taxon>
        <taxon>Verrucomicrobiota</taxon>
        <taxon>Opitutia</taxon>
        <taxon>Puniceicoccales</taxon>
        <taxon>Cerasicoccaceae</taxon>
        <taxon>Cerasicoccus</taxon>
    </lineage>
</organism>
<sequence length="282" mass="31648">MTEPSAQDDNTIHPEDWIICGRAAVEAVYKERPQALRKLWITEENLGVLGQICHYLADEKRSYSQQTYDRLTRVVRHPNHDGIVAFIDPPLKPQFQVSHLVDWQKSGEPLLIIDRVKDPLELGRILRVAVSFNMRRALITDAPDQAPIDGAVYSSSQGALEYIRCYRIGRLVPLFKPMAQYFLSIGVGGPGASRPKWDKPLRAPGRAAALIISDRPEGIDKRIVPLCEHRIYIPTQGPVSLAPSENLATLLSWLTVEGKKGANRGFRARQAEKKAKKTTKKD</sequence>
<dbReference type="EMBL" id="BMXG01000018">
    <property type="protein sequence ID" value="GHC07814.1"/>
    <property type="molecule type" value="Genomic_DNA"/>
</dbReference>
<dbReference type="InterPro" id="IPR013123">
    <property type="entry name" value="SpoU_subst-bd"/>
</dbReference>
<dbReference type="InterPro" id="IPR029026">
    <property type="entry name" value="tRNA_m1G_MTases_N"/>
</dbReference>
<dbReference type="GO" id="GO:0006396">
    <property type="term" value="P:RNA processing"/>
    <property type="evidence" value="ECO:0007669"/>
    <property type="project" value="InterPro"/>
</dbReference>
<dbReference type="Pfam" id="PF08032">
    <property type="entry name" value="SpoU_sub_bind"/>
    <property type="match status" value="1"/>
</dbReference>
<reference evidence="4" key="2">
    <citation type="submission" date="2020-09" db="EMBL/GenBank/DDBJ databases">
        <authorList>
            <person name="Sun Q."/>
            <person name="Kim S."/>
        </authorList>
    </citation>
    <scope>NUCLEOTIDE SEQUENCE</scope>
    <source>
        <strain evidence="4">KCTC 12870</strain>
    </source>
</reference>
<accession>A0A8J3DDQ1</accession>
<dbReference type="Proteomes" id="UP000642829">
    <property type="component" value="Unassembled WGS sequence"/>
</dbReference>
<dbReference type="Pfam" id="PF00588">
    <property type="entry name" value="SpoU_methylase"/>
    <property type="match status" value="1"/>
</dbReference>
<dbReference type="GO" id="GO:0005829">
    <property type="term" value="C:cytosol"/>
    <property type="evidence" value="ECO:0007669"/>
    <property type="project" value="TreeGrafter"/>
</dbReference>
<dbReference type="SUPFAM" id="SSF55315">
    <property type="entry name" value="L30e-like"/>
    <property type="match status" value="1"/>
</dbReference>
<dbReference type="GO" id="GO:0008173">
    <property type="term" value="F:RNA methyltransferase activity"/>
    <property type="evidence" value="ECO:0007669"/>
    <property type="project" value="InterPro"/>
</dbReference>
<dbReference type="Gene3D" id="3.40.1280.10">
    <property type="match status" value="1"/>
</dbReference>
<evidence type="ECO:0000259" key="3">
    <source>
        <dbReference type="SMART" id="SM00967"/>
    </source>
</evidence>
<proteinExistence type="predicted"/>
<evidence type="ECO:0000256" key="1">
    <source>
        <dbReference type="ARBA" id="ARBA00022603"/>
    </source>
</evidence>
<dbReference type="InterPro" id="IPR001537">
    <property type="entry name" value="SpoU_MeTrfase"/>
</dbReference>
<dbReference type="SUPFAM" id="SSF75217">
    <property type="entry name" value="alpha/beta knot"/>
    <property type="match status" value="1"/>
</dbReference>
<dbReference type="GO" id="GO:0032259">
    <property type="term" value="P:methylation"/>
    <property type="evidence" value="ECO:0007669"/>
    <property type="project" value="UniProtKB-KW"/>
</dbReference>
<evidence type="ECO:0000256" key="2">
    <source>
        <dbReference type="ARBA" id="ARBA00022679"/>
    </source>
</evidence>
<dbReference type="PANTHER" id="PTHR46429:SF2">
    <property type="entry name" value="TRNA_RRNA METHYLTRANSFERASE"/>
    <property type="match status" value="1"/>
</dbReference>
<keyword evidence="1" id="KW-0489">Methyltransferase</keyword>
<evidence type="ECO:0000313" key="5">
    <source>
        <dbReference type="Proteomes" id="UP000642829"/>
    </source>
</evidence>
<protein>
    <recommendedName>
        <fullName evidence="3">RNA 2-O ribose methyltransferase substrate binding domain-containing protein</fullName>
    </recommendedName>
</protein>
<gene>
    <name evidence="4" type="ORF">GCM10007047_26260</name>
</gene>
<dbReference type="InterPro" id="IPR029028">
    <property type="entry name" value="Alpha/beta_knot_MTases"/>
</dbReference>
<dbReference type="InterPro" id="IPR029064">
    <property type="entry name" value="Ribosomal_eL30-like_sf"/>
</dbReference>
<evidence type="ECO:0000313" key="4">
    <source>
        <dbReference type="EMBL" id="GHC07814.1"/>
    </source>
</evidence>
<reference evidence="4" key="1">
    <citation type="journal article" date="2014" name="Int. J. Syst. Evol. Microbiol.">
        <title>Complete genome sequence of Corynebacterium casei LMG S-19264T (=DSM 44701T), isolated from a smear-ripened cheese.</title>
        <authorList>
            <consortium name="US DOE Joint Genome Institute (JGI-PGF)"/>
            <person name="Walter F."/>
            <person name="Albersmeier A."/>
            <person name="Kalinowski J."/>
            <person name="Ruckert C."/>
        </authorList>
    </citation>
    <scope>NUCLEOTIDE SEQUENCE</scope>
    <source>
        <strain evidence="4">KCTC 12870</strain>
    </source>
</reference>
<dbReference type="SMART" id="SM00967">
    <property type="entry name" value="SpoU_sub_bind"/>
    <property type="match status" value="1"/>
</dbReference>
<keyword evidence="2" id="KW-0808">Transferase</keyword>